<evidence type="ECO:0000313" key="2">
    <source>
        <dbReference type="Proteomes" id="UP000601108"/>
    </source>
</evidence>
<evidence type="ECO:0008006" key="3">
    <source>
        <dbReference type="Google" id="ProtNLM"/>
    </source>
</evidence>
<dbReference type="SUPFAM" id="SSF52833">
    <property type="entry name" value="Thioredoxin-like"/>
    <property type="match status" value="1"/>
</dbReference>
<protein>
    <recommendedName>
        <fullName evidence="3">Thioredoxin</fullName>
    </recommendedName>
</protein>
<dbReference type="Pfam" id="PF14595">
    <property type="entry name" value="Thioredoxin_9"/>
    <property type="match status" value="1"/>
</dbReference>
<dbReference type="Proteomes" id="UP000601108">
    <property type="component" value="Unassembled WGS sequence"/>
</dbReference>
<organism evidence="1 2">
    <name type="scientific">Aquimarina muelleri</name>
    <dbReference type="NCBI Taxonomy" id="279356"/>
    <lineage>
        <taxon>Bacteria</taxon>
        <taxon>Pseudomonadati</taxon>
        <taxon>Bacteroidota</taxon>
        <taxon>Flavobacteriia</taxon>
        <taxon>Flavobacteriales</taxon>
        <taxon>Flavobacteriaceae</taxon>
        <taxon>Aquimarina</taxon>
    </lineage>
</organism>
<sequence>MNKLIKNSIDKGITYHEYSKLIEQLVTKKETTGKEHTDARINLTKLNASRMRRLDKTIILSEKDINAFKEISKKQTWLVLIESWCADGAQTIPILNKIAEVMPNIDLKIVLRDENIVLMNQFLTNGTQSIPKLIIADQHNNVLNSWGSRSKAATELVAAYKKEHGKIDDTFKKNLQMWYNNDKGKSIIKDILELTLTSPIV</sequence>
<dbReference type="RefSeq" id="WP_027414323.1">
    <property type="nucleotide sequence ID" value="NZ_BMWS01000011.1"/>
</dbReference>
<proteinExistence type="predicted"/>
<reference evidence="1 2" key="1">
    <citation type="journal article" date="2014" name="Int. J. Syst. Evol. Microbiol.">
        <title>Complete genome sequence of Corynebacterium casei LMG S-19264T (=DSM 44701T), isolated from a smear-ripened cheese.</title>
        <authorList>
            <consortium name="US DOE Joint Genome Institute (JGI-PGF)"/>
            <person name="Walter F."/>
            <person name="Albersmeier A."/>
            <person name="Kalinowski J."/>
            <person name="Ruckert C."/>
        </authorList>
    </citation>
    <scope>NUCLEOTIDE SEQUENCE [LARGE SCALE GENOMIC DNA]</scope>
    <source>
        <strain evidence="1 2">KCTC 12285</strain>
    </source>
</reference>
<keyword evidence="2" id="KW-1185">Reference proteome</keyword>
<dbReference type="AlphaFoldDB" id="A0A918N310"/>
<dbReference type="EMBL" id="BMWS01000011">
    <property type="protein sequence ID" value="GGX17814.1"/>
    <property type="molecule type" value="Genomic_DNA"/>
</dbReference>
<dbReference type="Gene3D" id="3.40.30.10">
    <property type="entry name" value="Glutaredoxin"/>
    <property type="match status" value="1"/>
</dbReference>
<dbReference type="InterPro" id="IPR036249">
    <property type="entry name" value="Thioredoxin-like_sf"/>
</dbReference>
<evidence type="ECO:0000313" key="1">
    <source>
        <dbReference type="EMBL" id="GGX17814.1"/>
    </source>
</evidence>
<accession>A0A918N310</accession>
<comment type="caution">
    <text evidence="1">The sequence shown here is derived from an EMBL/GenBank/DDBJ whole genome shotgun (WGS) entry which is preliminary data.</text>
</comment>
<name>A0A918N310_9FLAO</name>
<gene>
    <name evidence="1" type="ORF">GCM10007384_19030</name>
</gene>